<gene>
    <name evidence="7" type="ORF">AWB72_01030</name>
</gene>
<dbReference type="SUPFAM" id="SSF103473">
    <property type="entry name" value="MFS general substrate transporter"/>
    <property type="match status" value="1"/>
</dbReference>
<feature type="domain" description="Major facilitator superfamily (MFS) profile" evidence="6">
    <location>
        <begin position="13"/>
        <end position="408"/>
    </location>
</feature>
<sequence length="437" mass="46521">MSTTYEPFKAWRVALLMLAFLMVNFFDKVVIGLLAVPIMDELHMTPMQFGIVSSSFFWLFAAGGIGGGFLANRFSARTLALLMALAWSLCQLPLVVSTSMAVFIVARVALGLTEGPAYPVAVHAVYKWFPPSKRILPVSLFVAGGSLGLLGAGVLVPLVTRHWGWRTNFIMMCIIGVIWSIIWMAFGKEGRLDEAATSTGSQATVPYRRLLSDRTVLGSMLLQFASYWGVALGFTWLPVYFQKGLSYDAVASGRYYALVMAAAVPVSLGLSFFAQRMIARGVRSRISRGWFTAACLFTSGVGFMSVLDGHMPLGLRLGILIVTFGCTPIAYGLCPAMLAEVTPAPQRAAILAIGNSVASLAGVIAPVVMGRLVQNIAGASGYEAGFAVCGALGVAGSVIGAMLIHPERTMKRLRVGPFHAELSTGESPATATAARAS</sequence>
<protein>
    <submittedName>
        <fullName evidence="7">MFS transporter</fullName>
    </submittedName>
</protein>
<evidence type="ECO:0000256" key="1">
    <source>
        <dbReference type="ARBA" id="ARBA00004141"/>
    </source>
</evidence>
<keyword evidence="3 5" id="KW-1133">Transmembrane helix</keyword>
<dbReference type="Gene3D" id="1.20.1250.20">
    <property type="entry name" value="MFS general substrate transporter like domains"/>
    <property type="match status" value="1"/>
</dbReference>
<dbReference type="PANTHER" id="PTHR11662:SF450">
    <property type="entry name" value="BLR1003 PROTEIN"/>
    <property type="match status" value="1"/>
</dbReference>
<feature type="transmembrane region" description="Helical" evidence="5">
    <location>
        <begin position="350"/>
        <end position="372"/>
    </location>
</feature>
<feature type="transmembrane region" description="Helical" evidence="5">
    <location>
        <begin position="286"/>
        <end position="307"/>
    </location>
</feature>
<evidence type="ECO:0000259" key="6">
    <source>
        <dbReference type="PROSITE" id="PS50850"/>
    </source>
</evidence>
<keyword evidence="8" id="KW-1185">Reference proteome</keyword>
<dbReference type="InterPro" id="IPR036259">
    <property type="entry name" value="MFS_trans_sf"/>
</dbReference>
<dbReference type="InterPro" id="IPR050382">
    <property type="entry name" value="MFS_Na/Anion_cotransporter"/>
</dbReference>
<feature type="transmembrane region" description="Helical" evidence="5">
    <location>
        <begin position="51"/>
        <end position="71"/>
    </location>
</feature>
<dbReference type="PROSITE" id="PS50850">
    <property type="entry name" value="MFS"/>
    <property type="match status" value="1"/>
</dbReference>
<comment type="caution">
    <text evidence="7">The sequence shown here is derived from an EMBL/GenBank/DDBJ whole genome shotgun (WGS) entry which is preliminary data.</text>
</comment>
<feature type="transmembrane region" description="Helical" evidence="5">
    <location>
        <begin position="78"/>
        <end position="96"/>
    </location>
</feature>
<dbReference type="GO" id="GO:0022857">
    <property type="term" value="F:transmembrane transporter activity"/>
    <property type="evidence" value="ECO:0007669"/>
    <property type="project" value="InterPro"/>
</dbReference>
<feature type="transmembrane region" description="Helical" evidence="5">
    <location>
        <begin position="384"/>
        <end position="404"/>
    </location>
</feature>
<evidence type="ECO:0000256" key="5">
    <source>
        <dbReference type="SAM" id="Phobius"/>
    </source>
</evidence>
<feature type="transmembrane region" description="Helical" evidence="5">
    <location>
        <begin position="165"/>
        <end position="186"/>
    </location>
</feature>
<feature type="transmembrane region" description="Helical" evidence="5">
    <location>
        <begin position="313"/>
        <end position="338"/>
    </location>
</feature>
<dbReference type="RefSeq" id="WP_084593010.1">
    <property type="nucleotide sequence ID" value="NZ_FCNV02000001.1"/>
</dbReference>
<comment type="subcellular location">
    <subcellularLocation>
        <location evidence="1">Membrane</location>
        <topology evidence="1">Multi-pass membrane protein</topology>
    </subcellularLocation>
</comment>
<dbReference type="EMBL" id="FCNV02000001">
    <property type="protein sequence ID" value="SAL16967.1"/>
    <property type="molecule type" value="Genomic_DNA"/>
</dbReference>
<reference evidence="7 8" key="1">
    <citation type="submission" date="2016-01" db="EMBL/GenBank/DDBJ databases">
        <authorList>
            <person name="Peeters C."/>
        </authorList>
    </citation>
    <scope>NUCLEOTIDE SEQUENCE [LARGE SCALE GENOMIC DNA]</scope>
    <source>
        <strain evidence="7">LMG 29315</strain>
    </source>
</reference>
<dbReference type="Pfam" id="PF07690">
    <property type="entry name" value="MFS_1"/>
    <property type="match status" value="1"/>
</dbReference>
<feature type="transmembrane region" description="Helical" evidence="5">
    <location>
        <begin position="102"/>
        <end position="126"/>
    </location>
</feature>
<keyword evidence="4 5" id="KW-0472">Membrane</keyword>
<dbReference type="PANTHER" id="PTHR11662">
    <property type="entry name" value="SOLUTE CARRIER FAMILY 17"/>
    <property type="match status" value="1"/>
</dbReference>
<feature type="transmembrane region" description="Helical" evidence="5">
    <location>
        <begin position="253"/>
        <end position="274"/>
    </location>
</feature>
<evidence type="ECO:0000313" key="8">
    <source>
        <dbReference type="Proteomes" id="UP000198263"/>
    </source>
</evidence>
<dbReference type="GO" id="GO:0016020">
    <property type="term" value="C:membrane"/>
    <property type="evidence" value="ECO:0007669"/>
    <property type="project" value="UniProtKB-SubCell"/>
</dbReference>
<dbReference type="AlphaFoldDB" id="A0A658QSS7"/>
<dbReference type="Proteomes" id="UP000198263">
    <property type="component" value="Unassembled WGS sequence"/>
</dbReference>
<evidence type="ECO:0000313" key="7">
    <source>
        <dbReference type="EMBL" id="SAL16967.1"/>
    </source>
</evidence>
<dbReference type="OrthoDB" id="4474610at2"/>
<organism evidence="7 8">
    <name type="scientific">Caballeronia concitans</name>
    <dbReference type="NCBI Taxonomy" id="1777133"/>
    <lineage>
        <taxon>Bacteria</taxon>
        <taxon>Pseudomonadati</taxon>
        <taxon>Pseudomonadota</taxon>
        <taxon>Betaproteobacteria</taxon>
        <taxon>Burkholderiales</taxon>
        <taxon>Burkholderiaceae</taxon>
        <taxon>Caballeronia</taxon>
    </lineage>
</organism>
<dbReference type="InterPro" id="IPR020846">
    <property type="entry name" value="MFS_dom"/>
</dbReference>
<evidence type="ECO:0000256" key="3">
    <source>
        <dbReference type="ARBA" id="ARBA00022989"/>
    </source>
</evidence>
<accession>A0A658QSS7</accession>
<dbReference type="InterPro" id="IPR011701">
    <property type="entry name" value="MFS"/>
</dbReference>
<feature type="transmembrane region" description="Helical" evidence="5">
    <location>
        <begin position="216"/>
        <end position="241"/>
    </location>
</feature>
<feature type="transmembrane region" description="Helical" evidence="5">
    <location>
        <begin position="138"/>
        <end position="159"/>
    </location>
</feature>
<feature type="transmembrane region" description="Helical" evidence="5">
    <location>
        <begin position="12"/>
        <end position="39"/>
    </location>
</feature>
<proteinExistence type="predicted"/>
<evidence type="ECO:0000256" key="4">
    <source>
        <dbReference type="ARBA" id="ARBA00023136"/>
    </source>
</evidence>
<name>A0A658QSS7_9BURK</name>
<evidence type="ECO:0000256" key="2">
    <source>
        <dbReference type="ARBA" id="ARBA00022692"/>
    </source>
</evidence>
<keyword evidence="2 5" id="KW-0812">Transmembrane</keyword>